<proteinExistence type="inferred from homology"/>
<evidence type="ECO:0000256" key="4">
    <source>
        <dbReference type="SAM" id="MobiDB-lite"/>
    </source>
</evidence>
<feature type="region of interest" description="Disordered" evidence="4">
    <location>
        <begin position="570"/>
        <end position="615"/>
    </location>
</feature>
<sequence>MFGFGIRTRQNVTGSPRATDTPRTVASPRTVGTPRTSASPKTEVGEIDTRAPFQSVRAAVSLFGEGASASPKAKPLIKKPKTAEERVLEKETHLHLALKELDKFKQHLRSAETTKAQALRELEKANRTLHELTSKLEIISESKHAAISATESAKKRAKQLEDEKSIRPKASGSSKQDVDIEREHYKASAAELIAAKQELTNIRQDFDAALEAKLTAFQRAADAQHAAKVNRERLSELSKEVLRMRETLGQVKLASLQAQEEGAKVMAEKEANLQSHATAKEEIEKKILSLKEEYTPLFEGNIEEKLEETTEAIGVIEEQLKNVQASDLESLRTATLELDDSKMALQQVSEEESSLRIWVASLQLELENVKRDHSESKEKAAQTETVSESLQVEVEKSKLELELALAEESKRRDAAEDGHLRLQQLSSETEDARWEAEEMKRKAEEMKQEAEAAEIMAKEVEEKLQVAMREAEEAKAAEKVADDQIHVSSARATDGTNAEFSNKIKLSTEEFESLSRKPNEFEKTAEQKVGDALAQVEEISGSEREAIERLEASLKEIEDIKAATEEALKKAKMDEGAKQMVEGELRKWRQQEQKKPDGETASSQEETEMSPSLQL</sequence>
<dbReference type="Proteomes" id="UP000325577">
    <property type="component" value="Linkage Group LG6"/>
</dbReference>
<evidence type="ECO:0000256" key="3">
    <source>
        <dbReference type="SAM" id="Coils"/>
    </source>
</evidence>
<gene>
    <name evidence="5" type="ORF">F0562_013487</name>
</gene>
<dbReference type="AlphaFoldDB" id="A0A5J4ZQ86"/>
<dbReference type="PANTHER" id="PTHR32054">
    <property type="entry name" value="HEAVY CHAIN, PUTATIVE, EXPRESSED-RELATED-RELATED"/>
    <property type="match status" value="1"/>
</dbReference>
<feature type="region of interest" description="Disordered" evidence="4">
    <location>
        <begin position="150"/>
        <end position="180"/>
    </location>
</feature>
<feature type="compositionally biased region" description="Basic and acidic residues" evidence="4">
    <location>
        <begin position="152"/>
        <end position="166"/>
    </location>
</feature>
<dbReference type="GO" id="GO:0009903">
    <property type="term" value="P:chloroplast avoidance movement"/>
    <property type="evidence" value="ECO:0007669"/>
    <property type="project" value="TreeGrafter"/>
</dbReference>
<feature type="compositionally biased region" description="Polar residues" evidence="4">
    <location>
        <begin position="600"/>
        <end position="615"/>
    </location>
</feature>
<organism evidence="5 6">
    <name type="scientific">Nyssa sinensis</name>
    <dbReference type="NCBI Taxonomy" id="561372"/>
    <lineage>
        <taxon>Eukaryota</taxon>
        <taxon>Viridiplantae</taxon>
        <taxon>Streptophyta</taxon>
        <taxon>Embryophyta</taxon>
        <taxon>Tracheophyta</taxon>
        <taxon>Spermatophyta</taxon>
        <taxon>Magnoliopsida</taxon>
        <taxon>eudicotyledons</taxon>
        <taxon>Gunneridae</taxon>
        <taxon>Pentapetalae</taxon>
        <taxon>asterids</taxon>
        <taxon>Cornales</taxon>
        <taxon>Nyssaceae</taxon>
        <taxon>Nyssa</taxon>
    </lineage>
</organism>
<reference evidence="5 6" key="1">
    <citation type="submission" date="2019-09" db="EMBL/GenBank/DDBJ databases">
        <title>A chromosome-level genome assembly of the Chinese tupelo Nyssa sinensis.</title>
        <authorList>
            <person name="Yang X."/>
            <person name="Kang M."/>
            <person name="Yang Y."/>
            <person name="Xiong H."/>
            <person name="Wang M."/>
            <person name="Zhang Z."/>
            <person name="Wang Z."/>
            <person name="Wu H."/>
            <person name="Ma T."/>
            <person name="Liu J."/>
            <person name="Xi Z."/>
        </authorList>
    </citation>
    <scope>NUCLEOTIDE SEQUENCE [LARGE SCALE GENOMIC DNA]</scope>
    <source>
        <strain evidence="5">J267</strain>
        <tissue evidence="5">Leaf</tissue>
    </source>
</reference>
<evidence type="ECO:0000256" key="1">
    <source>
        <dbReference type="ARBA" id="ARBA00005485"/>
    </source>
</evidence>
<evidence type="ECO:0000256" key="2">
    <source>
        <dbReference type="ARBA" id="ARBA00023054"/>
    </source>
</evidence>
<evidence type="ECO:0000313" key="5">
    <source>
        <dbReference type="EMBL" id="KAA8519231.1"/>
    </source>
</evidence>
<dbReference type="Pfam" id="PF05701">
    <property type="entry name" value="WEMBL"/>
    <property type="match status" value="1"/>
</dbReference>
<feature type="compositionally biased region" description="Polar residues" evidence="4">
    <location>
        <begin position="8"/>
        <end position="24"/>
    </location>
</feature>
<dbReference type="GO" id="GO:0009904">
    <property type="term" value="P:chloroplast accumulation movement"/>
    <property type="evidence" value="ECO:0007669"/>
    <property type="project" value="TreeGrafter"/>
</dbReference>
<protein>
    <recommendedName>
        <fullName evidence="7">WEB family protein</fullName>
    </recommendedName>
</protein>
<dbReference type="EMBL" id="CM018049">
    <property type="protein sequence ID" value="KAA8519231.1"/>
    <property type="molecule type" value="Genomic_DNA"/>
</dbReference>
<evidence type="ECO:0000313" key="6">
    <source>
        <dbReference type="Proteomes" id="UP000325577"/>
    </source>
</evidence>
<accession>A0A5J4ZQ86</accession>
<keyword evidence="6" id="KW-1185">Reference proteome</keyword>
<dbReference type="PANTHER" id="PTHR32054:SF3">
    <property type="entry name" value="HEAVY CHAIN, PUTATIVE, EXPRESSED-RELATED"/>
    <property type="match status" value="1"/>
</dbReference>
<dbReference type="InterPro" id="IPR008545">
    <property type="entry name" value="Web"/>
</dbReference>
<feature type="compositionally biased region" description="Basic and acidic residues" evidence="4">
    <location>
        <begin position="570"/>
        <end position="598"/>
    </location>
</feature>
<name>A0A5J4ZQ86_9ASTE</name>
<comment type="similarity">
    <text evidence="1">Belongs to the WEB family.</text>
</comment>
<feature type="coiled-coil region" evidence="3">
    <location>
        <begin position="266"/>
        <end position="477"/>
    </location>
</feature>
<dbReference type="GO" id="GO:0005829">
    <property type="term" value="C:cytosol"/>
    <property type="evidence" value="ECO:0007669"/>
    <property type="project" value="TreeGrafter"/>
</dbReference>
<dbReference type="OrthoDB" id="1933125at2759"/>
<keyword evidence="2 3" id="KW-0175">Coiled coil</keyword>
<evidence type="ECO:0008006" key="7">
    <source>
        <dbReference type="Google" id="ProtNLM"/>
    </source>
</evidence>
<feature type="region of interest" description="Disordered" evidence="4">
    <location>
        <begin position="1"/>
        <end position="46"/>
    </location>
</feature>